<dbReference type="OrthoDB" id="244344at2"/>
<feature type="signal peptide" evidence="3">
    <location>
        <begin position="1"/>
        <end position="23"/>
    </location>
</feature>
<dbReference type="InterPro" id="IPR051099">
    <property type="entry name" value="AGR/TXD"/>
</dbReference>
<dbReference type="InParanoid" id="A0A517SK42"/>
<dbReference type="PROSITE" id="PS51257">
    <property type="entry name" value="PROKAR_LIPOPROTEIN"/>
    <property type="match status" value="1"/>
</dbReference>
<dbReference type="KEGG" id="ccos:Pan44_45480"/>
<dbReference type="PROSITE" id="PS00194">
    <property type="entry name" value="THIOREDOXIN_1"/>
    <property type="match status" value="1"/>
</dbReference>
<organism evidence="5 6">
    <name type="scientific">Caulifigura coniformis</name>
    <dbReference type="NCBI Taxonomy" id="2527983"/>
    <lineage>
        <taxon>Bacteria</taxon>
        <taxon>Pseudomonadati</taxon>
        <taxon>Planctomycetota</taxon>
        <taxon>Planctomycetia</taxon>
        <taxon>Planctomycetales</taxon>
        <taxon>Planctomycetaceae</taxon>
        <taxon>Caulifigura</taxon>
    </lineage>
</organism>
<evidence type="ECO:0000259" key="4">
    <source>
        <dbReference type="PROSITE" id="PS51352"/>
    </source>
</evidence>
<dbReference type="Proteomes" id="UP000315700">
    <property type="component" value="Chromosome"/>
</dbReference>
<evidence type="ECO:0000256" key="1">
    <source>
        <dbReference type="ARBA" id="ARBA00022729"/>
    </source>
</evidence>
<evidence type="ECO:0000256" key="3">
    <source>
        <dbReference type="SAM" id="SignalP"/>
    </source>
</evidence>
<name>A0A517SK42_9PLAN</name>
<dbReference type="Pfam" id="PF00085">
    <property type="entry name" value="Thioredoxin"/>
    <property type="match status" value="1"/>
</dbReference>
<reference evidence="5 6" key="1">
    <citation type="submission" date="2019-02" db="EMBL/GenBank/DDBJ databases">
        <title>Deep-cultivation of Planctomycetes and their phenomic and genomic characterization uncovers novel biology.</title>
        <authorList>
            <person name="Wiegand S."/>
            <person name="Jogler M."/>
            <person name="Boedeker C."/>
            <person name="Pinto D."/>
            <person name="Vollmers J."/>
            <person name="Rivas-Marin E."/>
            <person name="Kohn T."/>
            <person name="Peeters S.H."/>
            <person name="Heuer A."/>
            <person name="Rast P."/>
            <person name="Oberbeckmann S."/>
            <person name="Bunk B."/>
            <person name="Jeske O."/>
            <person name="Meyerdierks A."/>
            <person name="Storesund J.E."/>
            <person name="Kallscheuer N."/>
            <person name="Luecker S."/>
            <person name="Lage O.M."/>
            <person name="Pohl T."/>
            <person name="Merkel B.J."/>
            <person name="Hornburger P."/>
            <person name="Mueller R.-W."/>
            <person name="Bruemmer F."/>
            <person name="Labrenz M."/>
            <person name="Spormann A.M."/>
            <person name="Op den Camp H."/>
            <person name="Overmann J."/>
            <person name="Amann R."/>
            <person name="Jetten M.S.M."/>
            <person name="Mascher T."/>
            <person name="Medema M.H."/>
            <person name="Devos D.P."/>
            <person name="Kaster A.-K."/>
            <person name="Ovreas L."/>
            <person name="Rohde M."/>
            <person name="Galperin M.Y."/>
            <person name="Jogler C."/>
        </authorList>
    </citation>
    <scope>NUCLEOTIDE SEQUENCE [LARGE SCALE GENOMIC DNA]</scope>
    <source>
        <strain evidence="5 6">Pan44</strain>
    </source>
</reference>
<dbReference type="InterPro" id="IPR013766">
    <property type="entry name" value="Thioredoxin_domain"/>
</dbReference>
<accession>A0A517SK42</accession>
<protein>
    <submittedName>
        <fullName evidence="5">Thioredoxin-1</fullName>
    </submittedName>
</protein>
<dbReference type="PROSITE" id="PS51352">
    <property type="entry name" value="THIOREDOXIN_2"/>
    <property type="match status" value="1"/>
</dbReference>
<dbReference type="InterPro" id="IPR036249">
    <property type="entry name" value="Thioredoxin-like_sf"/>
</dbReference>
<keyword evidence="6" id="KW-1185">Reference proteome</keyword>
<dbReference type="Gene3D" id="3.40.30.10">
    <property type="entry name" value="Glutaredoxin"/>
    <property type="match status" value="1"/>
</dbReference>
<evidence type="ECO:0000313" key="5">
    <source>
        <dbReference type="EMBL" id="QDT56494.1"/>
    </source>
</evidence>
<dbReference type="AlphaFoldDB" id="A0A517SK42"/>
<feature type="chain" id="PRO_5022163577" evidence="3">
    <location>
        <begin position="24"/>
        <end position="284"/>
    </location>
</feature>
<dbReference type="PANTHER" id="PTHR15337:SF11">
    <property type="entry name" value="THIOREDOXIN DOMAIN-CONTAINING PROTEIN"/>
    <property type="match status" value="1"/>
</dbReference>
<feature type="domain" description="Thioredoxin" evidence="4">
    <location>
        <begin position="1"/>
        <end position="133"/>
    </location>
</feature>
<dbReference type="SUPFAM" id="SSF52833">
    <property type="entry name" value="Thioredoxin-like"/>
    <property type="match status" value="1"/>
</dbReference>
<dbReference type="PANTHER" id="PTHR15337">
    <property type="entry name" value="ANTERIOR GRADIENT PROTEIN-RELATED"/>
    <property type="match status" value="1"/>
</dbReference>
<dbReference type="InterPro" id="IPR017937">
    <property type="entry name" value="Thioredoxin_CS"/>
</dbReference>
<dbReference type="EMBL" id="CP036271">
    <property type="protein sequence ID" value="QDT56494.1"/>
    <property type="molecule type" value="Genomic_DNA"/>
</dbReference>
<keyword evidence="1 3" id="KW-0732">Signal</keyword>
<sequence length="284" mass="31529" precursor="true">MLSRSSFAFALIAVVSACCSAQADEWLTDLEKAKQLAREQDRAILVHFYADWCGPCKNMERNVLHTSAVQQALGKDVIGVLVNVSEHPQLGDRFGVEKFPTDIFIEPSGKHIVKSEGQKTVKEFTDSIARASARYNATVATRTPKATSPAVQPSAGVVSPSTAEPMLLGYCPVTLSNRRKWEKGVPQYAATFQGQTYHMATEESFKDFQQNPGRYAPQFLGCDPVLVAKTDRAVLGSTRFAAFYDDVLYLFSSDDTRKQFKSDPDKFIREKVVLDLDQIETVTK</sequence>
<evidence type="ECO:0000256" key="2">
    <source>
        <dbReference type="ARBA" id="ARBA00023284"/>
    </source>
</evidence>
<proteinExistence type="predicted"/>
<keyword evidence="2" id="KW-0676">Redox-active center</keyword>
<dbReference type="RefSeq" id="WP_145033965.1">
    <property type="nucleotide sequence ID" value="NZ_CP036271.1"/>
</dbReference>
<evidence type="ECO:0000313" key="6">
    <source>
        <dbReference type="Proteomes" id="UP000315700"/>
    </source>
</evidence>
<gene>
    <name evidence="5" type="primary">trxA_3</name>
    <name evidence="5" type="ORF">Pan44_45480</name>
</gene>